<organism evidence="2 3">
    <name type="scientific">Rubrivivax albus</name>
    <dbReference type="NCBI Taxonomy" id="2499835"/>
    <lineage>
        <taxon>Bacteria</taxon>
        <taxon>Pseudomonadati</taxon>
        <taxon>Pseudomonadota</taxon>
        <taxon>Betaproteobacteria</taxon>
        <taxon>Burkholderiales</taxon>
        <taxon>Sphaerotilaceae</taxon>
        <taxon>Rubrivivax</taxon>
    </lineage>
</organism>
<dbReference type="CDD" id="cd00085">
    <property type="entry name" value="HNHc"/>
    <property type="match status" value="1"/>
</dbReference>
<dbReference type="NCBIfam" id="NF033611">
    <property type="entry name" value="SAVED"/>
    <property type="match status" value="1"/>
</dbReference>
<evidence type="ECO:0000313" key="3">
    <source>
        <dbReference type="Proteomes" id="UP000288178"/>
    </source>
</evidence>
<comment type="caution">
    <text evidence="2">The sequence shown here is derived from an EMBL/GenBank/DDBJ whole genome shotgun (WGS) entry which is preliminary data.</text>
</comment>
<dbReference type="InterPro" id="IPR040836">
    <property type="entry name" value="SAVED"/>
</dbReference>
<dbReference type="Pfam" id="PF18145">
    <property type="entry name" value="SAVED"/>
    <property type="match status" value="1"/>
</dbReference>
<reference evidence="2 3" key="1">
    <citation type="submission" date="2019-01" db="EMBL/GenBank/DDBJ databases">
        <authorList>
            <person name="Chen W.-M."/>
        </authorList>
    </citation>
    <scope>NUCLEOTIDE SEQUENCE [LARGE SCALE GENOMIC DNA]</scope>
    <source>
        <strain evidence="2 3">ICH-3</strain>
    </source>
</reference>
<dbReference type="GO" id="GO:0004519">
    <property type="term" value="F:endonuclease activity"/>
    <property type="evidence" value="ECO:0007669"/>
    <property type="project" value="UniProtKB-KW"/>
</dbReference>
<keyword evidence="2" id="KW-0378">Hydrolase</keyword>
<accession>A0A437JMH0</accession>
<sequence>MTKVPAPALNDAELAAAIGTSVARSGKSEVLIATRQGSSEVWARPAKASEPWQQVGSGDFGQRCVDEVVAKRGLTVLLAPVTSSPRSITPETAALAAKSVKQPALQAWLKASLAACGLIEARKGSGRAGAITSPTREKVLYRAAWRCQMDGCAEDLRTHLGATTTCNFSYLAHIVAASPDGPRGDPARSAELADDPDNILLLCDKCHRTIDRVDADRYSVEYLNAMRERSVAAVRRLLDTLAYPRARAISLIASITGQVHPPLTQAEMGEALWSQGIRADEKSPQALVSIPRQLPDPHDAAYWSVVMRGLRDSTVALRGVLEGSSSDEQAPERLALFPLSSTSVLVLAGRVIGDKANVTVFQPFRNASKNRWLWPVGSSANQFQLSTAGVGERGGEACLRVSLTFDIADDRVPISGAPTMHIRAERQGIDAIARPEDLFAFGLCVDEALKVLQDQWKVGTVHLFVGAPASACLRLGQKLQARHHATVVVYETVQGSKGFEETIRITRREARHEPTGESFDLNP</sequence>
<dbReference type="InterPro" id="IPR003615">
    <property type="entry name" value="HNH_nuc"/>
</dbReference>
<evidence type="ECO:0000313" key="2">
    <source>
        <dbReference type="EMBL" id="RVT47982.1"/>
    </source>
</evidence>
<keyword evidence="2" id="KW-0255">Endonuclease</keyword>
<protein>
    <submittedName>
        <fullName evidence="2">HNH endonuclease</fullName>
    </submittedName>
</protein>
<dbReference type="Proteomes" id="UP000288178">
    <property type="component" value="Unassembled WGS sequence"/>
</dbReference>
<dbReference type="EMBL" id="SACT01000012">
    <property type="protein sequence ID" value="RVT47982.1"/>
    <property type="molecule type" value="Genomic_DNA"/>
</dbReference>
<feature type="domain" description="SMODS-associated and fused to various effectors" evidence="1">
    <location>
        <begin position="329"/>
        <end position="505"/>
    </location>
</feature>
<gene>
    <name evidence="2" type="ORF">ENE75_23340</name>
</gene>
<keyword evidence="2" id="KW-0540">Nuclease</keyword>
<evidence type="ECO:0000259" key="1">
    <source>
        <dbReference type="Pfam" id="PF18145"/>
    </source>
</evidence>
<keyword evidence="3" id="KW-1185">Reference proteome</keyword>
<dbReference type="AlphaFoldDB" id="A0A437JMH0"/>
<proteinExistence type="predicted"/>
<name>A0A437JMH0_9BURK</name>